<dbReference type="InterPro" id="IPR036955">
    <property type="entry name" value="AP2/ERF_dom_sf"/>
</dbReference>
<dbReference type="SMART" id="SM00380">
    <property type="entry name" value="AP2"/>
    <property type="match status" value="1"/>
</dbReference>
<dbReference type="PANTHER" id="PTHR31657">
    <property type="entry name" value="ETHYLENE-RESPONSIVE TRANSCRIPTION FACTOR ERF061"/>
    <property type="match status" value="1"/>
</dbReference>
<evidence type="ECO:0000313" key="11">
    <source>
        <dbReference type="EMBL" id="KAE8719658.1"/>
    </source>
</evidence>
<keyword evidence="4" id="KW-0238">DNA-binding</keyword>
<comment type="subcellular location">
    <subcellularLocation>
        <location evidence="1">Nucleus</location>
    </subcellularLocation>
</comment>
<evidence type="ECO:0000256" key="3">
    <source>
        <dbReference type="ARBA" id="ARBA00023015"/>
    </source>
</evidence>
<dbReference type="PANTHER" id="PTHR31657:SF20">
    <property type="entry name" value="ETHYLENE-RESPONSIVE TRANSCRIPTION FACTOR ERF061"/>
    <property type="match status" value="1"/>
</dbReference>
<evidence type="ECO:0000256" key="8">
    <source>
        <dbReference type="ARBA" id="ARBA00024343"/>
    </source>
</evidence>
<evidence type="ECO:0000256" key="5">
    <source>
        <dbReference type="ARBA" id="ARBA00023159"/>
    </source>
</evidence>
<dbReference type="GO" id="GO:0003700">
    <property type="term" value="F:DNA-binding transcription factor activity"/>
    <property type="evidence" value="ECO:0007669"/>
    <property type="project" value="InterPro"/>
</dbReference>
<dbReference type="Gene3D" id="3.30.730.10">
    <property type="entry name" value="AP2/ERF domain"/>
    <property type="match status" value="1"/>
</dbReference>
<keyword evidence="7" id="KW-0539">Nucleus</keyword>
<reference evidence="11" key="1">
    <citation type="submission" date="2019-09" db="EMBL/GenBank/DDBJ databases">
        <title>Draft genome information of white flower Hibiscus syriacus.</title>
        <authorList>
            <person name="Kim Y.-M."/>
        </authorList>
    </citation>
    <scope>NUCLEOTIDE SEQUENCE [LARGE SCALE GENOMIC DNA]</scope>
    <source>
        <strain evidence="11">YM2019G1</strain>
    </source>
</reference>
<gene>
    <name evidence="11" type="ORF">F3Y22_tig00109936pilonHSYRG00108</name>
</gene>
<evidence type="ECO:0000256" key="4">
    <source>
        <dbReference type="ARBA" id="ARBA00023125"/>
    </source>
</evidence>
<dbReference type="CDD" id="cd00018">
    <property type="entry name" value="AP2"/>
    <property type="match status" value="1"/>
</dbReference>
<dbReference type="GO" id="GO:0005634">
    <property type="term" value="C:nucleus"/>
    <property type="evidence" value="ECO:0007669"/>
    <property type="project" value="UniProtKB-SubCell"/>
</dbReference>
<keyword evidence="6" id="KW-0804">Transcription</keyword>
<sequence>MRMWLGTYETAEAVAYAYDRAAYKLRGEYTRLNFQNLKDPSKLGFDDGARLNALKNAVDSKIQVSESCSSSSSISLVVLSDSLSNDWLSPSLSEGGSWRCENSASNDYPITMVEEQ</sequence>
<protein>
    <recommendedName>
        <fullName evidence="10">AP2/ERF domain-containing protein</fullName>
    </recommendedName>
</protein>
<dbReference type="AlphaFoldDB" id="A0A6A3BW53"/>
<evidence type="ECO:0000256" key="2">
    <source>
        <dbReference type="ARBA" id="ARBA00022745"/>
    </source>
</evidence>
<keyword evidence="3" id="KW-0805">Transcription regulation</keyword>
<dbReference type="EMBL" id="VEPZ02000782">
    <property type="protein sequence ID" value="KAE8719658.1"/>
    <property type="molecule type" value="Genomic_DNA"/>
</dbReference>
<evidence type="ECO:0000256" key="7">
    <source>
        <dbReference type="ARBA" id="ARBA00023242"/>
    </source>
</evidence>
<feature type="domain" description="AP2/ERF" evidence="10">
    <location>
        <begin position="1"/>
        <end position="35"/>
    </location>
</feature>
<dbReference type="GO" id="GO:0009873">
    <property type="term" value="P:ethylene-activated signaling pathway"/>
    <property type="evidence" value="ECO:0007669"/>
    <property type="project" value="UniProtKB-KW"/>
</dbReference>
<evidence type="ECO:0000256" key="6">
    <source>
        <dbReference type="ARBA" id="ARBA00023163"/>
    </source>
</evidence>
<accession>A0A6A3BW53</accession>
<feature type="region of interest" description="Disordered" evidence="9">
    <location>
        <begin position="92"/>
        <end position="116"/>
    </location>
</feature>
<dbReference type="PROSITE" id="PS51032">
    <property type="entry name" value="AP2_ERF"/>
    <property type="match status" value="1"/>
</dbReference>
<evidence type="ECO:0000256" key="1">
    <source>
        <dbReference type="ARBA" id="ARBA00004123"/>
    </source>
</evidence>
<evidence type="ECO:0000313" key="12">
    <source>
        <dbReference type="Proteomes" id="UP000436088"/>
    </source>
</evidence>
<evidence type="ECO:0000256" key="9">
    <source>
        <dbReference type="SAM" id="MobiDB-lite"/>
    </source>
</evidence>
<dbReference type="Proteomes" id="UP000436088">
    <property type="component" value="Unassembled WGS sequence"/>
</dbReference>
<comment type="caution">
    <text evidence="11">The sequence shown here is derived from an EMBL/GenBank/DDBJ whole genome shotgun (WGS) entry which is preliminary data.</text>
</comment>
<dbReference type="InterPro" id="IPR001471">
    <property type="entry name" value="AP2/ERF_dom"/>
</dbReference>
<name>A0A6A3BW53_HIBSY</name>
<organism evidence="11 12">
    <name type="scientific">Hibiscus syriacus</name>
    <name type="common">Rose of Sharon</name>
    <dbReference type="NCBI Taxonomy" id="106335"/>
    <lineage>
        <taxon>Eukaryota</taxon>
        <taxon>Viridiplantae</taxon>
        <taxon>Streptophyta</taxon>
        <taxon>Embryophyta</taxon>
        <taxon>Tracheophyta</taxon>
        <taxon>Spermatophyta</taxon>
        <taxon>Magnoliopsida</taxon>
        <taxon>eudicotyledons</taxon>
        <taxon>Gunneridae</taxon>
        <taxon>Pentapetalae</taxon>
        <taxon>rosids</taxon>
        <taxon>malvids</taxon>
        <taxon>Malvales</taxon>
        <taxon>Malvaceae</taxon>
        <taxon>Malvoideae</taxon>
        <taxon>Hibiscus</taxon>
    </lineage>
</organism>
<keyword evidence="2" id="KW-0936">Ethylene signaling pathway</keyword>
<dbReference type="InterPro" id="IPR051758">
    <property type="entry name" value="ERF/AP2-like"/>
</dbReference>
<comment type="similarity">
    <text evidence="8">Belongs to the AP2/ERF transcription factor family. ERF subfamily.</text>
</comment>
<dbReference type="GO" id="GO:0000976">
    <property type="term" value="F:transcription cis-regulatory region binding"/>
    <property type="evidence" value="ECO:0007669"/>
    <property type="project" value="UniProtKB-ARBA"/>
</dbReference>
<keyword evidence="5" id="KW-0010">Activator</keyword>
<keyword evidence="12" id="KW-1185">Reference proteome</keyword>
<evidence type="ECO:0000259" key="10">
    <source>
        <dbReference type="PROSITE" id="PS51032"/>
    </source>
</evidence>
<dbReference type="InterPro" id="IPR016177">
    <property type="entry name" value="DNA-bd_dom_sf"/>
</dbReference>
<dbReference type="SUPFAM" id="SSF54171">
    <property type="entry name" value="DNA-binding domain"/>
    <property type="match status" value="1"/>
</dbReference>
<proteinExistence type="inferred from homology"/>